<comment type="caution">
    <text evidence="3">The sequence shown here is derived from an EMBL/GenBank/DDBJ whole genome shotgun (WGS) entry which is preliminary data.</text>
</comment>
<keyword evidence="4" id="KW-1185">Reference proteome</keyword>
<dbReference type="RefSeq" id="WP_262401127.1">
    <property type="nucleotide sequence ID" value="NZ_JACRTB010000049.1"/>
</dbReference>
<evidence type="ECO:0000313" key="4">
    <source>
        <dbReference type="Proteomes" id="UP000658131"/>
    </source>
</evidence>
<evidence type="ECO:0000313" key="3">
    <source>
        <dbReference type="EMBL" id="MBC8577768.1"/>
    </source>
</evidence>
<protein>
    <submittedName>
        <fullName evidence="3">Uncharacterized protein</fullName>
    </submittedName>
</protein>
<reference evidence="3 4" key="1">
    <citation type="submission" date="2020-08" db="EMBL/GenBank/DDBJ databases">
        <title>Genome public.</title>
        <authorList>
            <person name="Liu C."/>
            <person name="Sun Q."/>
        </authorList>
    </citation>
    <scope>NUCLEOTIDE SEQUENCE [LARGE SCALE GENOMIC DNA]</scope>
    <source>
        <strain evidence="3 4">BX1</strain>
    </source>
</reference>
<feature type="coiled-coil region" evidence="1">
    <location>
        <begin position="25"/>
        <end position="96"/>
    </location>
</feature>
<accession>A0ABR7NQ35</accession>
<organism evidence="3 4">
    <name type="scientific">Yanshouia hominis</name>
    <dbReference type="NCBI Taxonomy" id="2763673"/>
    <lineage>
        <taxon>Bacteria</taxon>
        <taxon>Bacillati</taxon>
        <taxon>Bacillota</taxon>
        <taxon>Clostridia</taxon>
        <taxon>Eubacteriales</taxon>
        <taxon>Oscillospiraceae</taxon>
        <taxon>Yanshouia</taxon>
    </lineage>
</organism>
<evidence type="ECO:0000256" key="2">
    <source>
        <dbReference type="SAM" id="MobiDB-lite"/>
    </source>
</evidence>
<gene>
    <name evidence="3" type="ORF">H8717_15350</name>
</gene>
<proteinExistence type="predicted"/>
<dbReference type="Proteomes" id="UP000658131">
    <property type="component" value="Unassembled WGS sequence"/>
</dbReference>
<sequence>MLTEKRLPQQLAATGSSGGMTDSAVLRMNSDYENSRNDIMNAKNNALADLNSQIAQVEATGDISLAQQRSEWAQQLAQMQWQLAQQEAERQQELELAAINASKSGSGKGGLSISELRNLYNDGLIDQETFYELSGIPHTAQETLTGAITNRTGAGWIAVDGLGRFSTGELSKLIDNGTVLAVRNADGSITYQRA</sequence>
<keyword evidence="1" id="KW-0175">Coiled coil</keyword>
<evidence type="ECO:0000256" key="1">
    <source>
        <dbReference type="SAM" id="Coils"/>
    </source>
</evidence>
<feature type="region of interest" description="Disordered" evidence="2">
    <location>
        <begin position="1"/>
        <end position="23"/>
    </location>
</feature>
<name>A0ABR7NQ35_9FIRM</name>
<dbReference type="EMBL" id="JACRTB010000049">
    <property type="protein sequence ID" value="MBC8577768.1"/>
    <property type="molecule type" value="Genomic_DNA"/>
</dbReference>